<feature type="transmembrane region" description="Helical" evidence="1">
    <location>
        <begin position="102"/>
        <end position="129"/>
    </location>
</feature>
<evidence type="ECO:0000256" key="1">
    <source>
        <dbReference type="SAM" id="Phobius"/>
    </source>
</evidence>
<keyword evidence="1" id="KW-0472">Membrane</keyword>
<feature type="transmembrane region" description="Helical" evidence="1">
    <location>
        <begin position="39"/>
        <end position="58"/>
    </location>
</feature>
<sequence length="163" mass="17088">MLIERIAVFALVVGIGATVVLDLWALALRHALGVAGANWGIVGRWLMGLGSGNVIYRGTDLSAPTRAEKALGWAFHYLVGLGYAALYPLVWGAGFLNAPRVLPVVLVGFVFSTLAGLVVLTPCLGGGVFARKAPDQPRRIALSLVNHTVFAVAQFALARALAA</sequence>
<feature type="transmembrane region" description="Helical" evidence="1">
    <location>
        <begin position="141"/>
        <end position="162"/>
    </location>
</feature>
<dbReference type="EMBL" id="JALHLF010000002">
    <property type="protein sequence ID" value="MCJ2181306.1"/>
    <property type="molecule type" value="Genomic_DNA"/>
</dbReference>
<evidence type="ECO:0000313" key="2">
    <source>
        <dbReference type="EMBL" id="MCJ2181306.1"/>
    </source>
</evidence>
<dbReference type="Proteomes" id="UP001162881">
    <property type="component" value="Unassembled WGS sequence"/>
</dbReference>
<protein>
    <submittedName>
        <fullName evidence="2">DUF2938 domain-containing protein</fullName>
    </submittedName>
</protein>
<proteinExistence type="predicted"/>
<keyword evidence="1" id="KW-0812">Transmembrane</keyword>
<comment type="caution">
    <text evidence="2">The sequence shown here is derived from an EMBL/GenBank/DDBJ whole genome shotgun (WGS) entry which is preliminary data.</text>
</comment>
<evidence type="ECO:0000313" key="3">
    <source>
        <dbReference type="Proteomes" id="UP001162881"/>
    </source>
</evidence>
<keyword evidence="1" id="KW-1133">Transmembrane helix</keyword>
<dbReference type="Pfam" id="PF11158">
    <property type="entry name" value="DUF2938"/>
    <property type="match status" value="1"/>
</dbReference>
<feature type="transmembrane region" description="Helical" evidence="1">
    <location>
        <begin position="70"/>
        <end position="90"/>
    </location>
</feature>
<reference evidence="2" key="1">
    <citation type="submission" date="2022-03" db="EMBL/GenBank/DDBJ databases">
        <title>Identification of a novel bacterium isolated from mangrove sediments.</title>
        <authorList>
            <person name="Pan X."/>
        </authorList>
    </citation>
    <scope>NUCLEOTIDE SEQUENCE</scope>
    <source>
        <strain evidence="2">B1949</strain>
    </source>
</reference>
<name>A0ABT0B8Y1_9SPHN</name>
<accession>A0ABT0B8Y1</accession>
<organism evidence="2 3">
    <name type="scientific">Novosphingobium organovorum</name>
    <dbReference type="NCBI Taxonomy" id="2930092"/>
    <lineage>
        <taxon>Bacteria</taxon>
        <taxon>Pseudomonadati</taxon>
        <taxon>Pseudomonadota</taxon>
        <taxon>Alphaproteobacteria</taxon>
        <taxon>Sphingomonadales</taxon>
        <taxon>Sphingomonadaceae</taxon>
        <taxon>Novosphingobium</taxon>
    </lineage>
</organism>
<feature type="transmembrane region" description="Helical" evidence="1">
    <location>
        <begin position="7"/>
        <end position="27"/>
    </location>
</feature>
<gene>
    <name evidence="2" type="ORF">MTR62_01075</name>
</gene>
<dbReference type="InterPro" id="IPR021329">
    <property type="entry name" value="DUF2938"/>
</dbReference>
<dbReference type="RefSeq" id="WP_244016426.1">
    <property type="nucleotide sequence ID" value="NZ_JALHLF010000002.1"/>
</dbReference>
<keyword evidence="3" id="KW-1185">Reference proteome</keyword>